<comment type="similarity">
    <text evidence="2">Belongs to the class IV-like SAM-binding methyltransferase superfamily. RNA methyltransferase TrmH family.</text>
</comment>
<keyword evidence="3" id="KW-0698">rRNA processing</keyword>
<evidence type="ECO:0000256" key="2">
    <source>
        <dbReference type="ARBA" id="ARBA00007228"/>
    </source>
</evidence>
<dbReference type="CDD" id="cd18105">
    <property type="entry name" value="SpoU-like_MRM1"/>
    <property type="match status" value="1"/>
</dbReference>
<protein>
    <recommendedName>
        <fullName evidence="9">rRNA methyltransferase 1, mitochondrial</fullName>
    </recommendedName>
</protein>
<organism evidence="12 13">
    <name type="scientific">Sporothrix curviconia</name>
    <dbReference type="NCBI Taxonomy" id="1260050"/>
    <lineage>
        <taxon>Eukaryota</taxon>
        <taxon>Fungi</taxon>
        <taxon>Dikarya</taxon>
        <taxon>Ascomycota</taxon>
        <taxon>Pezizomycotina</taxon>
        <taxon>Sordariomycetes</taxon>
        <taxon>Sordariomycetidae</taxon>
        <taxon>Ophiostomatales</taxon>
        <taxon>Ophiostomataceae</taxon>
        <taxon>Sporothrix</taxon>
    </lineage>
</organism>
<feature type="region of interest" description="Disordered" evidence="10">
    <location>
        <begin position="634"/>
        <end position="661"/>
    </location>
</feature>
<dbReference type="InterPro" id="IPR047182">
    <property type="entry name" value="MRM1"/>
</dbReference>
<feature type="compositionally biased region" description="Basic and acidic residues" evidence="10">
    <location>
        <begin position="647"/>
        <end position="661"/>
    </location>
</feature>
<feature type="compositionally biased region" description="Basic and acidic residues" evidence="10">
    <location>
        <begin position="190"/>
        <end position="285"/>
    </location>
</feature>
<dbReference type="EMBL" id="CAWUHB010000023">
    <property type="protein sequence ID" value="CAK7221746.1"/>
    <property type="molecule type" value="Genomic_DNA"/>
</dbReference>
<dbReference type="InterPro" id="IPR047261">
    <property type="entry name" value="MRM1_MeTrfase_dom"/>
</dbReference>
<dbReference type="Pfam" id="PF08032">
    <property type="entry name" value="SpoU_sub_bind"/>
    <property type="match status" value="1"/>
</dbReference>
<dbReference type="PANTHER" id="PTHR46103">
    <property type="entry name" value="RRNA METHYLTRANSFERASE 1, MITOCHONDRIAL"/>
    <property type="match status" value="1"/>
</dbReference>
<dbReference type="Gene3D" id="3.30.1330.30">
    <property type="match status" value="1"/>
</dbReference>
<keyword evidence="8" id="KW-0496">Mitochondrion</keyword>
<dbReference type="Proteomes" id="UP001642405">
    <property type="component" value="Unassembled WGS sequence"/>
</dbReference>
<evidence type="ECO:0000313" key="12">
    <source>
        <dbReference type="EMBL" id="CAK7221746.1"/>
    </source>
</evidence>
<evidence type="ECO:0000256" key="6">
    <source>
        <dbReference type="ARBA" id="ARBA00022691"/>
    </source>
</evidence>
<keyword evidence="6" id="KW-0949">S-adenosyl-L-methionine</keyword>
<evidence type="ECO:0000256" key="1">
    <source>
        <dbReference type="ARBA" id="ARBA00004173"/>
    </source>
</evidence>
<reference evidence="12 13" key="1">
    <citation type="submission" date="2024-01" db="EMBL/GenBank/DDBJ databases">
        <authorList>
            <person name="Allen C."/>
            <person name="Tagirdzhanova G."/>
        </authorList>
    </citation>
    <scope>NUCLEOTIDE SEQUENCE [LARGE SCALE GENOMIC DNA]</scope>
</reference>
<dbReference type="InterPro" id="IPR013123">
    <property type="entry name" value="SpoU_subst-bd"/>
</dbReference>
<dbReference type="SUPFAM" id="SSF55315">
    <property type="entry name" value="L30e-like"/>
    <property type="match status" value="1"/>
</dbReference>
<dbReference type="SMART" id="SM00967">
    <property type="entry name" value="SpoU_sub_bind"/>
    <property type="match status" value="1"/>
</dbReference>
<evidence type="ECO:0000256" key="4">
    <source>
        <dbReference type="ARBA" id="ARBA00022603"/>
    </source>
</evidence>
<sequence length="661" mass="72661">MPPFTSPAVTVRLSPRLASQQHAQLVLLSRSRQPVRPQHAALVPLLSGRASSMSAIVRGLRRTFRDPKGKRPPGYNPEVAAHVTKRRLEREAAVPPNYRLFRGKKDVTEPAVPKAKTRRARFFDPEDEYGKKSLVYQAKTGALDAEVKSLTKQLRRDLDNGEQGTARDGGSGHSERAGRGTRKPGTSSFGRREERDSGRPSDHEDAFGKVFNNRHDTGSRRERRDFGEDHTRRDVKEAREHRDYKEDRGQGYWGDRKRGQDRGQDRDQRRDRDRQDTGRSSRRYESTSSPPVPVAIPYTTAASQFLYGRSVVEAALRSARRRLYKLYIYNGENPSSTPQYQSPNSIIKHLATRRGVRVQLVDGRWQRLLDKMTKGRPHNGFVLEASPLPQPPLAALGPVVTNQHSAPSPATAGSPFQKGPGFRVELAHQSLEDADINGKDDFVPIDTTMVKHHRPLVLLLDQVLDPGNLGAILRSASFLGVSAVVVSRSGSAKLTSVALKASAGAAETMSIFYVETPMDFLVKSRQAGWKVYAAVAPPRDDAGAGTSARVSAVQRSGRKPVFDLDGIEAADPLATDGIILAMGSEGEGLPKDIRRLADVHVTIANRSGSNVVDSLNVNVATGLLCASLLKSARKGEKGGEGEEEAEEQRQETKAPDELNIF</sequence>
<gene>
    <name evidence="12" type="ORF">SCUCBS95973_004604</name>
</gene>
<evidence type="ECO:0000256" key="10">
    <source>
        <dbReference type="SAM" id="MobiDB-lite"/>
    </source>
</evidence>
<evidence type="ECO:0000256" key="7">
    <source>
        <dbReference type="ARBA" id="ARBA00022946"/>
    </source>
</evidence>
<evidence type="ECO:0000256" key="5">
    <source>
        <dbReference type="ARBA" id="ARBA00022679"/>
    </source>
</evidence>
<dbReference type="PANTHER" id="PTHR46103:SF1">
    <property type="entry name" value="RRNA METHYLTRANSFERASE 1, MITOCHONDRIAL"/>
    <property type="match status" value="1"/>
</dbReference>
<keyword evidence="13" id="KW-1185">Reference proteome</keyword>
<evidence type="ECO:0000256" key="3">
    <source>
        <dbReference type="ARBA" id="ARBA00022552"/>
    </source>
</evidence>
<dbReference type="SUPFAM" id="SSF75217">
    <property type="entry name" value="alpha/beta knot"/>
    <property type="match status" value="1"/>
</dbReference>
<name>A0ABP0BQN9_9PEZI</name>
<feature type="region of interest" description="Disordered" evidence="10">
    <location>
        <begin position="154"/>
        <end position="295"/>
    </location>
</feature>
<proteinExistence type="inferred from homology"/>
<keyword evidence="5" id="KW-0808">Transferase</keyword>
<evidence type="ECO:0000313" key="13">
    <source>
        <dbReference type="Proteomes" id="UP001642405"/>
    </source>
</evidence>
<feature type="domain" description="RNA 2-O ribose methyltransferase substrate binding" evidence="11">
    <location>
        <begin position="305"/>
        <end position="391"/>
    </location>
</feature>
<keyword evidence="7" id="KW-0809">Transit peptide</keyword>
<comment type="subcellular location">
    <subcellularLocation>
        <location evidence="1">Mitochondrion</location>
    </subcellularLocation>
</comment>
<dbReference type="InterPro" id="IPR029026">
    <property type="entry name" value="tRNA_m1G_MTases_N"/>
</dbReference>
<dbReference type="Pfam" id="PF00588">
    <property type="entry name" value="SpoU_methylase"/>
    <property type="match status" value="1"/>
</dbReference>
<evidence type="ECO:0000259" key="11">
    <source>
        <dbReference type="SMART" id="SM00967"/>
    </source>
</evidence>
<dbReference type="InterPro" id="IPR001537">
    <property type="entry name" value="SpoU_MeTrfase"/>
</dbReference>
<dbReference type="InterPro" id="IPR029064">
    <property type="entry name" value="Ribosomal_eL30-like_sf"/>
</dbReference>
<accession>A0ABP0BQN9</accession>
<comment type="caution">
    <text evidence="12">The sequence shown here is derived from an EMBL/GenBank/DDBJ whole genome shotgun (WGS) entry which is preliminary data.</text>
</comment>
<keyword evidence="4" id="KW-0489">Methyltransferase</keyword>
<evidence type="ECO:0000256" key="8">
    <source>
        <dbReference type="ARBA" id="ARBA00023128"/>
    </source>
</evidence>
<evidence type="ECO:0000256" key="9">
    <source>
        <dbReference type="ARBA" id="ARBA00034881"/>
    </source>
</evidence>
<dbReference type="Gene3D" id="3.40.1280.10">
    <property type="match status" value="1"/>
</dbReference>
<dbReference type="InterPro" id="IPR029028">
    <property type="entry name" value="Alpha/beta_knot_MTases"/>
</dbReference>